<proteinExistence type="predicted"/>
<evidence type="ECO:0000313" key="1">
    <source>
        <dbReference type="EMBL" id="CAG8802320.1"/>
    </source>
</evidence>
<name>A0ABN7VW32_GIGMA</name>
<keyword evidence="2" id="KW-1185">Reference proteome</keyword>
<feature type="non-terminal residue" evidence="1">
    <location>
        <position position="65"/>
    </location>
</feature>
<evidence type="ECO:0000313" key="2">
    <source>
        <dbReference type="Proteomes" id="UP000789901"/>
    </source>
</evidence>
<organism evidence="1 2">
    <name type="scientific">Gigaspora margarita</name>
    <dbReference type="NCBI Taxonomy" id="4874"/>
    <lineage>
        <taxon>Eukaryota</taxon>
        <taxon>Fungi</taxon>
        <taxon>Fungi incertae sedis</taxon>
        <taxon>Mucoromycota</taxon>
        <taxon>Glomeromycotina</taxon>
        <taxon>Glomeromycetes</taxon>
        <taxon>Diversisporales</taxon>
        <taxon>Gigasporaceae</taxon>
        <taxon>Gigaspora</taxon>
    </lineage>
</organism>
<sequence>MEAKVLIEYFKDSPNHTHTLDDIEKIKCSQFVQNLVEQESLKDYRPLAILNAVKEYIKENLNLDK</sequence>
<dbReference type="Proteomes" id="UP000789901">
    <property type="component" value="Unassembled WGS sequence"/>
</dbReference>
<gene>
    <name evidence="1" type="ORF">GMARGA_LOCUS23396</name>
</gene>
<accession>A0ABN7VW32</accession>
<protein>
    <submittedName>
        <fullName evidence="1">5462_t:CDS:1</fullName>
    </submittedName>
</protein>
<comment type="caution">
    <text evidence="1">The sequence shown here is derived from an EMBL/GenBank/DDBJ whole genome shotgun (WGS) entry which is preliminary data.</text>
</comment>
<dbReference type="EMBL" id="CAJVQB010023617">
    <property type="protein sequence ID" value="CAG8802320.1"/>
    <property type="molecule type" value="Genomic_DNA"/>
</dbReference>
<reference evidence="1 2" key="1">
    <citation type="submission" date="2021-06" db="EMBL/GenBank/DDBJ databases">
        <authorList>
            <person name="Kallberg Y."/>
            <person name="Tangrot J."/>
            <person name="Rosling A."/>
        </authorList>
    </citation>
    <scope>NUCLEOTIDE SEQUENCE [LARGE SCALE GENOMIC DNA]</scope>
    <source>
        <strain evidence="1 2">120-4 pot B 10/14</strain>
    </source>
</reference>